<dbReference type="PRINTS" id="PR00248">
    <property type="entry name" value="GPCRMGR"/>
</dbReference>
<organism evidence="13 15">
    <name type="scientific">Plasmodiophora brassicae</name>
    <name type="common">Clubroot disease agent</name>
    <dbReference type="NCBI Taxonomy" id="37360"/>
    <lineage>
        <taxon>Eukaryota</taxon>
        <taxon>Sar</taxon>
        <taxon>Rhizaria</taxon>
        <taxon>Endomyxa</taxon>
        <taxon>Phytomyxea</taxon>
        <taxon>Plasmodiophorida</taxon>
        <taxon>Plasmodiophoridae</taxon>
        <taxon>Plasmodiophora</taxon>
    </lineage>
</organism>
<dbReference type="STRING" id="37360.A0A0G4ISF3"/>
<dbReference type="AlphaFoldDB" id="A0A0G4ISF3"/>
<feature type="transmembrane region" description="Helical" evidence="10">
    <location>
        <begin position="562"/>
        <end position="584"/>
    </location>
</feature>
<keyword evidence="4" id="KW-0297">G-protein coupled receptor</keyword>
<evidence type="ECO:0000256" key="3">
    <source>
        <dbReference type="ARBA" id="ARBA00022989"/>
    </source>
</evidence>
<dbReference type="EMBL" id="CDSF01000083">
    <property type="protein sequence ID" value="CEO98170.1"/>
    <property type="molecule type" value="Genomic_DNA"/>
</dbReference>
<dbReference type="PRINTS" id="PR01176">
    <property type="entry name" value="GABABRECEPTR"/>
</dbReference>
<dbReference type="InterPro" id="IPR000337">
    <property type="entry name" value="GPCR_3"/>
</dbReference>
<accession>A0A0G4ISF3</accession>
<feature type="transmembrane region" description="Helical" evidence="10">
    <location>
        <begin position="659"/>
        <end position="678"/>
    </location>
</feature>
<feature type="transmembrane region" description="Helical" evidence="10">
    <location>
        <begin position="690"/>
        <end position="710"/>
    </location>
</feature>
<evidence type="ECO:0000313" key="13">
    <source>
        <dbReference type="EMBL" id="CEO98170.1"/>
    </source>
</evidence>
<reference evidence="14 16" key="2">
    <citation type="submission" date="2018-03" db="EMBL/GenBank/DDBJ databases">
        <authorList>
            <person name="Fogelqvist J."/>
        </authorList>
    </citation>
    <scope>NUCLEOTIDE SEQUENCE [LARGE SCALE GENOMIC DNA]</scope>
</reference>
<dbReference type="Gene3D" id="3.40.50.2300">
    <property type="match status" value="2"/>
</dbReference>
<dbReference type="InterPro" id="IPR017978">
    <property type="entry name" value="GPCR_3_C"/>
</dbReference>
<dbReference type="InterPro" id="IPR002455">
    <property type="entry name" value="GPCR3_GABA-B"/>
</dbReference>
<keyword evidence="15" id="KW-1185">Reference proteome</keyword>
<dbReference type="InterPro" id="IPR028082">
    <property type="entry name" value="Peripla_BP_I"/>
</dbReference>
<evidence type="ECO:0000256" key="9">
    <source>
        <dbReference type="SAM" id="MobiDB-lite"/>
    </source>
</evidence>
<evidence type="ECO:0000313" key="16">
    <source>
        <dbReference type="Proteomes" id="UP000290189"/>
    </source>
</evidence>
<feature type="signal peptide" evidence="11">
    <location>
        <begin position="1"/>
        <end position="18"/>
    </location>
</feature>
<dbReference type="GO" id="GO:0004965">
    <property type="term" value="F:G protein-coupled GABA receptor activity"/>
    <property type="evidence" value="ECO:0007669"/>
    <property type="project" value="InterPro"/>
</dbReference>
<dbReference type="GO" id="GO:0038039">
    <property type="term" value="C:G protein-coupled receptor heterodimeric complex"/>
    <property type="evidence" value="ECO:0007669"/>
    <property type="project" value="TreeGrafter"/>
</dbReference>
<dbReference type="OrthoDB" id="5984008at2759"/>
<evidence type="ECO:0000256" key="8">
    <source>
        <dbReference type="ARBA" id="ARBA00023224"/>
    </source>
</evidence>
<name>A0A0G4ISF3_PLABS</name>
<reference evidence="13 15" key="1">
    <citation type="submission" date="2015-02" db="EMBL/GenBank/DDBJ databases">
        <authorList>
            <person name="Chooi Y.-H."/>
        </authorList>
    </citation>
    <scope>NUCLEOTIDE SEQUENCE [LARGE SCALE GENOMIC DNA]</scope>
    <source>
        <strain evidence="13">E3</strain>
    </source>
</reference>
<evidence type="ECO:0000256" key="11">
    <source>
        <dbReference type="SAM" id="SignalP"/>
    </source>
</evidence>
<dbReference type="PANTHER" id="PTHR10519">
    <property type="entry name" value="GABA-B RECEPTOR"/>
    <property type="match status" value="1"/>
</dbReference>
<evidence type="ECO:0000259" key="12">
    <source>
        <dbReference type="PROSITE" id="PS50259"/>
    </source>
</evidence>
<feature type="chain" id="PRO_5033717078" description="G-protein coupled receptors family 3 profile domain-containing protein" evidence="11">
    <location>
        <begin position="19"/>
        <end position="768"/>
    </location>
</feature>
<feature type="region of interest" description="Disordered" evidence="9">
    <location>
        <begin position="736"/>
        <end position="758"/>
    </location>
</feature>
<dbReference type="InterPro" id="IPR001828">
    <property type="entry name" value="ANF_lig-bd_rcpt"/>
</dbReference>
<keyword evidence="3 10" id="KW-1133">Transmembrane helix</keyword>
<gene>
    <name evidence="13" type="ORF">PBRA_006284</name>
    <name evidence="14" type="ORF">PLBR_LOCUS2478</name>
</gene>
<evidence type="ECO:0000313" key="14">
    <source>
        <dbReference type="EMBL" id="SPQ95263.1"/>
    </source>
</evidence>
<sequence>MPTTIVLLLLGAFALAAGSPVITCDSDPCAYAGYTCCPTYPCTPSLPTVDLAVILDFGADAFVPAVRLAVDAINADSSVLPGRTARVRWQSSRGSQVSATTAMFCTVLGRNMSVLEPSPVQAVIGPSSSLDAIALGFWLAQMDVPILSPTATDPSLSAATYPTFSRIIPGIDVQAMALARVASTFAWSQVVVISSSDPDGAAQLASFVTSCAKLHLNINATVTFDPATHPVEQLVKLQSTGRRIIVALVSSAARGNLFTAAASAGMTGPQYAWIGTDGWVGATDTDAIPEGAVGVVAFTDATSPQFVALQHAWSSAHAASAANTWGLASPSIPLIYTYDSVVMAFTALHNLQQAGKAWTPASVLSAIRQTTMVGATGRVALSALTGNRIALYTIVNRRRDAVTGQLVWQAIGTVDQSQANFSDAVDWGFTRAQTVPVAIARQTSRPLQASSSSQTAVLVMSGVVFAVVLAAMALNAKYRTTVLFQGSAPAVNDIICVACLLACVFAVLMAVPSSGSVCQARVATCCLALSLAASAYIAKLTRLVRIVIRESGTIDSDAMPPWQMFVVIGVAPVVDLIVLAVWFASDPIVIADVTLPSRIDPLDPFSSVLTPYVTTCTSKQMPTVTTLLVVYKALLFLAGVFLAVKTSDDDVPEVNDAKQIGVCVYSTTLLTALIAVIANNIPNEQADARMLTTAMLTLFSVVSAVLALFAHKAIAVYHGNTGTNIVLALSVYKKKSGTAPGHTDTTNTVKATGTDGTGEALDAGGHKL</sequence>
<dbReference type="GO" id="GO:0007214">
    <property type="term" value="P:gamma-aminobutyric acid signaling pathway"/>
    <property type="evidence" value="ECO:0007669"/>
    <property type="project" value="TreeGrafter"/>
</dbReference>
<keyword evidence="11" id="KW-0732">Signal</keyword>
<dbReference type="Proteomes" id="UP000290189">
    <property type="component" value="Unassembled WGS sequence"/>
</dbReference>
<evidence type="ECO:0000256" key="7">
    <source>
        <dbReference type="ARBA" id="ARBA00023180"/>
    </source>
</evidence>
<keyword evidence="14" id="KW-0496">Mitochondrion</keyword>
<feature type="transmembrane region" description="Helical" evidence="10">
    <location>
        <begin position="494"/>
        <end position="514"/>
    </location>
</feature>
<keyword evidence="7" id="KW-0325">Glycoprotein</keyword>
<keyword evidence="6" id="KW-0675">Receptor</keyword>
<comment type="subcellular location">
    <subcellularLocation>
        <location evidence="1">Membrane</location>
        <topology evidence="1">Multi-pass membrane protein</topology>
    </subcellularLocation>
</comment>
<feature type="transmembrane region" description="Helical" evidence="10">
    <location>
        <begin position="628"/>
        <end position="647"/>
    </location>
</feature>
<protein>
    <recommendedName>
        <fullName evidence="12">G-protein coupled receptors family 3 profile domain-containing protein</fullName>
    </recommendedName>
</protein>
<proteinExistence type="predicted"/>
<evidence type="ECO:0000256" key="10">
    <source>
        <dbReference type="SAM" id="Phobius"/>
    </source>
</evidence>
<dbReference type="SUPFAM" id="SSF53822">
    <property type="entry name" value="Periplasmic binding protein-like I"/>
    <property type="match status" value="1"/>
</dbReference>
<feature type="transmembrane region" description="Helical" evidence="10">
    <location>
        <begin position="455"/>
        <end position="474"/>
    </location>
</feature>
<keyword evidence="2 10" id="KW-0812">Transmembrane</keyword>
<evidence type="ECO:0000256" key="1">
    <source>
        <dbReference type="ARBA" id="ARBA00004141"/>
    </source>
</evidence>
<evidence type="ECO:0000313" key="15">
    <source>
        <dbReference type="Proteomes" id="UP000039324"/>
    </source>
</evidence>
<dbReference type="PANTHER" id="PTHR10519:SF20">
    <property type="entry name" value="G-PROTEIN COUPLED RECEPTOR 156-RELATED"/>
    <property type="match status" value="1"/>
</dbReference>
<dbReference type="PROSITE" id="PS50259">
    <property type="entry name" value="G_PROTEIN_RECEP_F3_4"/>
    <property type="match status" value="1"/>
</dbReference>
<dbReference type="Pfam" id="PF00003">
    <property type="entry name" value="7tm_3"/>
    <property type="match status" value="1"/>
</dbReference>
<dbReference type="Proteomes" id="UP000039324">
    <property type="component" value="Unassembled WGS sequence"/>
</dbReference>
<geneLocation type="mitochondrion" evidence="14"/>
<dbReference type="Pfam" id="PF01094">
    <property type="entry name" value="ANF_receptor"/>
    <property type="match status" value="1"/>
</dbReference>
<keyword evidence="5 10" id="KW-0472">Membrane</keyword>
<evidence type="ECO:0000256" key="4">
    <source>
        <dbReference type="ARBA" id="ARBA00023040"/>
    </source>
</evidence>
<keyword evidence="8" id="KW-0807">Transducer</keyword>
<evidence type="ECO:0000256" key="5">
    <source>
        <dbReference type="ARBA" id="ARBA00023136"/>
    </source>
</evidence>
<evidence type="ECO:0000256" key="6">
    <source>
        <dbReference type="ARBA" id="ARBA00023170"/>
    </source>
</evidence>
<feature type="domain" description="G-protein coupled receptors family 3 profile" evidence="12">
    <location>
        <begin position="453"/>
        <end position="716"/>
    </location>
</feature>
<evidence type="ECO:0000256" key="2">
    <source>
        <dbReference type="ARBA" id="ARBA00022692"/>
    </source>
</evidence>
<dbReference type="EMBL" id="OVEO01000003">
    <property type="protein sequence ID" value="SPQ95263.1"/>
    <property type="molecule type" value="Genomic_DNA"/>
</dbReference>